<proteinExistence type="predicted"/>
<dbReference type="Proteomes" id="UP000735302">
    <property type="component" value="Unassembled WGS sequence"/>
</dbReference>
<organism evidence="2 3">
    <name type="scientific">Plakobranchus ocellatus</name>
    <dbReference type="NCBI Taxonomy" id="259542"/>
    <lineage>
        <taxon>Eukaryota</taxon>
        <taxon>Metazoa</taxon>
        <taxon>Spiralia</taxon>
        <taxon>Lophotrochozoa</taxon>
        <taxon>Mollusca</taxon>
        <taxon>Gastropoda</taxon>
        <taxon>Heterobranchia</taxon>
        <taxon>Euthyneura</taxon>
        <taxon>Panpulmonata</taxon>
        <taxon>Sacoglossa</taxon>
        <taxon>Placobranchoidea</taxon>
        <taxon>Plakobranchidae</taxon>
        <taxon>Plakobranchus</taxon>
    </lineage>
</organism>
<gene>
    <name evidence="2" type="ORF">PoB_000516500</name>
</gene>
<accession>A0AAV3Y788</accession>
<keyword evidence="3" id="KW-1185">Reference proteome</keyword>
<feature type="region of interest" description="Disordered" evidence="1">
    <location>
        <begin position="67"/>
        <end position="110"/>
    </location>
</feature>
<protein>
    <submittedName>
        <fullName evidence="2">Uncharacterized protein</fullName>
    </submittedName>
</protein>
<dbReference type="AlphaFoldDB" id="A0AAV3Y788"/>
<feature type="compositionally biased region" description="Basic and acidic residues" evidence="1">
    <location>
        <begin position="77"/>
        <end position="97"/>
    </location>
</feature>
<evidence type="ECO:0000256" key="1">
    <source>
        <dbReference type="SAM" id="MobiDB-lite"/>
    </source>
</evidence>
<reference evidence="2 3" key="1">
    <citation type="journal article" date="2021" name="Elife">
        <title>Chloroplast acquisition without the gene transfer in kleptoplastic sea slugs, Plakobranchus ocellatus.</title>
        <authorList>
            <person name="Maeda T."/>
            <person name="Takahashi S."/>
            <person name="Yoshida T."/>
            <person name="Shimamura S."/>
            <person name="Takaki Y."/>
            <person name="Nagai Y."/>
            <person name="Toyoda A."/>
            <person name="Suzuki Y."/>
            <person name="Arimoto A."/>
            <person name="Ishii H."/>
            <person name="Satoh N."/>
            <person name="Nishiyama T."/>
            <person name="Hasebe M."/>
            <person name="Maruyama T."/>
            <person name="Minagawa J."/>
            <person name="Obokata J."/>
            <person name="Shigenobu S."/>
        </authorList>
    </citation>
    <scope>NUCLEOTIDE SEQUENCE [LARGE SCALE GENOMIC DNA]</scope>
</reference>
<name>A0AAV3Y788_9GAST</name>
<evidence type="ECO:0000313" key="2">
    <source>
        <dbReference type="EMBL" id="GFN78659.1"/>
    </source>
</evidence>
<sequence length="110" mass="12638">MKEEVETAIKKMKHGKATGLDNILVELIEALKDFGIGKVTHLLNEIYDTGQISTDLSKSIYSLHCQRSQVQQNNQSHESHHQNTAKDHNAENTEQNKTRNSRRTVRICRR</sequence>
<comment type="caution">
    <text evidence="2">The sequence shown here is derived from an EMBL/GenBank/DDBJ whole genome shotgun (WGS) entry which is preliminary data.</text>
</comment>
<evidence type="ECO:0000313" key="3">
    <source>
        <dbReference type="Proteomes" id="UP000735302"/>
    </source>
</evidence>
<feature type="compositionally biased region" description="Basic residues" evidence="1">
    <location>
        <begin position="99"/>
        <end position="110"/>
    </location>
</feature>
<dbReference type="EMBL" id="BLXT01000592">
    <property type="protein sequence ID" value="GFN78659.1"/>
    <property type="molecule type" value="Genomic_DNA"/>
</dbReference>